<evidence type="ECO:0000313" key="1">
    <source>
        <dbReference type="EMBL" id="EJT45055.1"/>
    </source>
</evidence>
<dbReference type="RefSeq" id="XP_014176212.1">
    <property type="nucleotide sequence ID" value="XM_014320737.1"/>
</dbReference>
<evidence type="ECO:0000313" key="2">
    <source>
        <dbReference type="Proteomes" id="UP000002748"/>
    </source>
</evidence>
<dbReference type="EMBL" id="ALBS01000339">
    <property type="protein sequence ID" value="EJT45055.1"/>
    <property type="molecule type" value="Genomic_DNA"/>
</dbReference>
<dbReference type="VEuPathDB" id="FungiDB:A1Q1_06587"/>
<proteinExistence type="predicted"/>
<protein>
    <submittedName>
        <fullName evidence="1">Uncharacterized protein</fullName>
    </submittedName>
</protein>
<dbReference type="Proteomes" id="UP000002748">
    <property type="component" value="Unassembled WGS sequence"/>
</dbReference>
<accession>J4U567</accession>
<dbReference type="HOGENOM" id="CLU_073667_0_0_1"/>
<organism evidence="1 2">
    <name type="scientific">Trichosporon asahii var. asahii (strain ATCC 90039 / CBS 2479 / JCM 2466 / KCTC 7840 / NBRC 103889/ NCYC 2677 / UAMH 7654)</name>
    <name type="common">Yeast</name>
    <dbReference type="NCBI Taxonomy" id="1186058"/>
    <lineage>
        <taxon>Eukaryota</taxon>
        <taxon>Fungi</taxon>
        <taxon>Dikarya</taxon>
        <taxon>Basidiomycota</taxon>
        <taxon>Agaricomycotina</taxon>
        <taxon>Tremellomycetes</taxon>
        <taxon>Trichosporonales</taxon>
        <taxon>Trichosporonaceae</taxon>
        <taxon>Trichosporon</taxon>
    </lineage>
</organism>
<comment type="caution">
    <text evidence="1">The sequence shown here is derived from an EMBL/GenBank/DDBJ whole genome shotgun (WGS) entry which is preliminary data.</text>
</comment>
<gene>
    <name evidence="1" type="ORF">A1Q1_06587</name>
</gene>
<dbReference type="AlphaFoldDB" id="J4U567"/>
<dbReference type="GeneID" id="25990099"/>
<dbReference type="KEGG" id="tasa:A1Q1_06587"/>
<sequence length="336" mass="37988">MITIDALCFPHIIDSVLFHLHFDAQYATLASFRLTCSALKHVIDSRLPLHKAVAYEATNNALSPGSHEHQQHFHLYCETRLWNAYTDRRSTNRILEVVDVTIMAAASRCGPNFQLGPVPVVRIFDYPGGPIPSATKTVIIFPSSSHFAVPAASTRYVELSSTASRIVINMPYESKGGPHDRPPDFNFGYAAAKAHDDDRGLKNIVQQPQQLVLMFSNSSCGDLAEPGRYLKDWMFSLAKVLCHNPSLEVILLADNWNWVWFCEDDDPEWGDYHGLMEYEDGPQRLNVAWRALFFRYLIHTPAIYDPESSASRIWVLTMAEYAAEIGHSLFELMLID</sequence>
<reference evidence="1 2" key="1">
    <citation type="journal article" date="2012" name="Eukaryot. Cell">
        <title>Draft genome sequence of CBS 2479, the standard type strain of Trichosporon asahii.</title>
        <authorList>
            <person name="Yang R.Y."/>
            <person name="Li H.T."/>
            <person name="Zhu H."/>
            <person name="Zhou G.P."/>
            <person name="Wang M."/>
            <person name="Wang L."/>
        </authorList>
    </citation>
    <scope>NUCLEOTIDE SEQUENCE [LARGE SCALE GENOMIC DNA]</scope>
    <source>
        <strain evidence="2">ATCC 90039 / CBS 2479 / JCM 2466 / KCTC 7840 / NCYC 2677 / UAMH 7654</strain>
    </source>
</reference>
<name>J4U567_TRIAS</name>